<reference evidence="1 2" key="1">
    <citation type="submission" date="2018-01" db="EMBL/GenBank/DDBJ databases">
        <title>Genome characterization of the sugarcane-associated fungus Trichoderma ghanense CCMA-1212 and their application in lignocelulose bioconversion.</title>
        <authorList>
            <person name="Steindorff A.S."/>
            <person name="Mendes T.D."/>
            <person name="Vilela E.S.D."/>
            <person name="Rodrigues D.S."/>
            <person name="Formighieri E.F."/>
            <person name="Melo I.S."/>
            <person name="Favaro L.C.L."/>
        </authorList>
    </citation>
    <scope>NUCLEOTIDE SEQUENCE [LARGE SCALE GENOMIC DNA]</scope>
    <source>
        <strain evidence="1 2">CCMA-1212</strain>
    </source>
</reference>
<dbReference type="Proteomes" id="UP001642720">
    <property type="component" value="Unassembled WGS sequence"/>
</dbReference>
<keyword evidence="2" id="KW-1185">Reference proteome</keyword>
<accession>A0ABY2GSM4</accession>
<dbReference type="GeneID" id="300581470"/>
<evidence type="ECO:0000313" key="1">
    <source>
        <dbReference type="EMBL" id="TFA98289.1"/>
    </source>
</evidence>
<gene>
    <name evidence="1" type="ORF">CCMA1212_009959</name>
</gene>
<protein>
    <submittedName>
        <fullName evidence="1">Uncharacterized protein</fullName>
    </submittedName>
</protein>
<name>A0ABY2GSM4_9HYPO</name>
<dbReference type="RefSeq" id="XP_073554491.1">
    <property type="nucleotide sequence ID" value="XM_073707020.1"/>
</dbReference>
<comment type="caution">
    <text evidence="1">The sequence shown here is derived from an EMBL/GenBank/DDBJ whole genome shotgun (WGS) entry which is preliminary data.</text>
</comment>
<proteinExistence type="predicted"/>
<evidence type="ECO:0000313" key="2">
    <source>
        <dbReference type="Proteomes" id="UP001642720"/>
    </source>
</evidence>
<organism evidence="1 2">
    <name type="scientific">Trichoderma ghanense</name>
    <dbReference type="NCBI Taxonomy" id="65468"/>
    <lineage>
        <taxon>Eukaryota</taxon>
        <taxon>Fungi</taxon>
        <taxon>Dikarya</taxon>
        <taxon>Ascomycota</taxon>
        <taxon>Pezizomycotina</taxon>
        <taxon>Sordariomycetes</taxon>
        <taxon>Hypocreomycetidae</taxon>
        <taxon>Hypocreales</taxon>
        <taxon>Hypocreaceae</taxon>
        <taxon>Trichoderma</taxon>
    </lineage>
</organism>
<dbReference type="EMBL" id="PPTA01000021">
    <property type="protein sequence ID" value="TFA98289.1"/>
    <property type="molecule type" value="Genomic_DNA"/>
</dbReference>
<sequence length="77" mass="8969">MSIHSLYAVPRLSFHKIYKRQTRLLCLSISSLKLHPANPLSRATLKTRTTDSFFWPISSFRKASFLLADLDIYILDR</sequence>